<dbReference type="Proteomes" id="UP000010094">
    <property type="component" value="Chromosome IV"/>
</dbReference>
<gene>
    <name evidence="1" type="ordered locus">EROM_040710</name>
</gene>
<reference evidence="1 2" key="1">
    <citation type="journal article" date="2012" name="Proc. Natl. Acad. Sci. U.S.A.">
        <title>Gain and loss of multiple functionally related, horizontally transferred genes in the reduced genomes of two microsporidian parasites.</title>
        <authorList>
            <person name="Pombert J.-F."/>
            <person name="Selman M."/>
            <person name="Burki F."/>
            <person name="Bardell F.T."/>
            <person name="Farinelli L."/>
            <person name="Solter L.F."/>
            <person name="Whitman D.W."/>
            <person name="Weiss L.M."/>
            <person name="Corradi N."/>
            <person name="Keeling P.J."/>
        </authorList>
    </citation>
    <scope>NUCLEOTIDE SEQUENCE [LARGE SCALE GENOMIC DNA]</scope>
    <source>
        <strain evidence="1 2">SJ-2008</strain>
    </source>
</reference>
<organism evidence="1 2">
    <name type="scientific">Encephalitozoon romaleae (strain SJ-2008)</name>
    <name type="common">Microsporidian parasite</name>
    <dbReference type="NCBI Taxonomy" id="1178016"/>
    <lineage>
        <taxon>Eukaryota</taxon>
        <taxon>Fungi</taxon>
        <taxon>Fungi incertae sedis</taxon>
        <taxon>Microsporidia</taxon>
        <taxon>Unikaryonidae</taxon>
        <taxon>Encephalitozoon</taxon>
    </lineage>
</organism>
<dbReference type="RefSeq" id="XP_009264336.1">
    <property type="nucleotide sequence ID" value="XM_009266061.1"/>
</dbReference>
<proteinExistence type="predicted"/>
<accession>I7AMB5</accession>
<dbReference type="VEuPathDB" id="MicrosporidiaDB:EROM_040710"/>
<dbReference type="GeneID" id="20521135"/>
<dbReference type="KEGG" id="ero:EROM_040710"/>
<protein>
    <submittedName>
        <fullName evidence="1">Uncharacterized protein</fullName>
    </submittedName>
</protein>
<dbReference type="EMBL" id="CP003521">
    <property type="protein sequence ID" value="AFN82839.1"/>
    <property type="molecule type" value="Genomic_DNA"/>
</dbReference>
<keyword evidence="2" id="KW-1185">Reference proteome</keyword>
<name>I7AMB5_ENCRO</name>
<dbReference type="HOGENOM" id="CLU_799327_0_0_1"/>
<dbReference type="AlphaFoldDB" id="I7AMB5"/>
<sequence length="347" mass="40571">MGARTQSTATEKLVVSKAVDIYGVSDEASVTKYIATMYGYIHPKRWKEIYQEVLETYKKNGYSSPVDFCKDLRFDIARKLYMEKMALRNKLLEGEDVEYSGQYISYDWNIGSIKKIDDIARATEDALDNRQLYPSTDPRIIRQHIEAMSKWRDRAQGNLDGASRMSESKKRHHIVVDKEKRRSYHRMSDEERELDDFLDRMEEEHYIMGQEGINPNRLRGKYPPLKTSLMGSRFSGYRDVDGPSASLENQYRVIVNRIAGGVMHESNGEAWRKDLRVIVQYHMKRIGMVNELEKVNVLIDSSSMAHILMNILMLLQGMIDRPRNRDLVPDYMSFKKDLLMFGNHYRK</sequence>
<evidence type="ECO:0000313" key="2">
    <source>
        <dbReference type="Proteomes" id="UP000010094"/>
    </source>
</evidence>
<evidence type="ECO:0000313" key="1">
    <source>
        <dbReference type="EMBL" id="AFN82839.1"/>
    </source>
</evidence>
<dbReference type="OrthoDB" id="2195260at2759"/>